<protein>
    <submittedName>
        <fullName evidence="1">Uncharacterized protein</fullName>
    </submittedName>
</protein>
<reference evidence="1 2" key="1">
    <citation type="submission" date="2020-12" db="EMBL/GenBank/DDBJ databases">
        <title>Novel Thalassolituus-related marine hydrocarbonoclastic bacteria mediated algae-derived hydrocarbons mineralization in twilight zone of the northern South China Sea.</title>
        <authorList>
            <person name="Dong C."/>
        </authorList>
    </citation>
    <scope>NUCLEOTIDE SEQUENCE [LARGE SCALE GENOMIC DNA]</scope>
    <source>
        <strain evidence="1 2">IMCC1826</strain>
    </source>
</reference>
<dbReference type="Proteomes" id="UP000714380">
    <property type="component" value="Unassembled WGS sequence"/>
</dbReference>
<comment type="caution">
    <text evidence="1">The sequence shown here is derived from an EMBL/GenBank/DDBJ whole genome shotgun (WGS) entry which is preliminary data.</text>
</comment>
<dbReference type="RefSeq" id="WP_225672979.1">
    <property type="nucleotide sequence ID" value="NZ_JAEDAH010000030.1"/>
</dbReference>
<dbReference type="EMBL" id="JAEDAH010000030">
    <property type="protein sequence ID" value="MCA6063206.1"/>
    <property type="molecule type" value="Genomic_DNA"/>
</dbReference>
<evidence type="ECO:0000313" key="2">
    <source>
        <dbReference type="Proteomes" id="UP000714380"/>
    </source>
</evidence>
<sequence>MKKILLAMVIIACWWWLRPQPVVIENGAQGYQAGDYRITVLQDSFTLTARVLGREDYSFGREADISATDLALGWGSMAQPDIYSQFEIRQSNRWYYWQASRLPIPRRDVERQSANMHMIAADAAVAQNLAAVRKHQLIQLQGKLVRVDASDGWHWVSSLSRDDVGNGACELVLLEAIQVVSD</sequence>
<keyword evidence="2" id="KW-1185">Reference proteome</keyword>
<organism evidence="1 2">
    <name type="scientific">Thalassolituus marinus</name>
    <dbReference type="NCBI Taxonomy" id="671053"/>
    <lineage>
        <taxon>Bacteria</taxon>
        <taxon>Pseudomonadati</taxon>
        <taxon>Pseudomonadota</taxon>
        <taxon>Gammaproteobacteria</taxon>
        <taxon>Oceanospirillales</taxon>
        <taxon>Oceanospirillaceae</taxon>
        <taxon>Thalassolituus</taxon>
    </lineage>
</organism>
<gene>
    <name evidence="1" type="ORF">I9W95_06245</name>
</gene>
<accession>A0ABS7ZNC4</accession>
<name>A0ABS7ZNC4_9GAMM</name>
<evidence type="ECO:0000313" key="1">
    <source>
        <dbReference type="EMBL" id="MCA6063206.1"/>
    </source>
</evidence>
<proteinExistence type="predicted"/>